<gene>
    <name evidence="2" type="ORF">E2562_021325</name>
</gene>
<protein>
    <submittedName>
        <fullName evidence="2">Uncharacterized protein</fullName>
    </submittedName>
</protein>
<proteinExistence type="predicted"/>
<dbReference type="EMBL" id="SPHZ02000011">
    <property type="protein sequence ID" value="KAF0893067.1"/>
    <property type="molecule type" value="Genomic_DNA"/>
</dbReference>
<accession>A0A6G1BZE3</accession>
<keyword evidence="3" id="KW-1185">Reference proteome</keyword>
<feature type="compositionally biased region" description="Polar residues" evidence="1">
    <location>
        <begin position="59"/>
        <end position="69"/>
    </location>
</feature>
<reference evidence="2 3" key="1">
    <citation type="submission" date="2019-11" db="EMBL/GenBank/DDBJ databases">
        <title>Whole genome sequence of Oryza granulata.</title>
        <authorList>
            <person name="Li W."/>
        </authorList>
    </citation>
    <scope>NUCLEOTIDE SEQUENCE [LARGE SCALE GENOMIC DNA]</scope>
    <source>
        <strain evidence="3">cv. Menghai</strain>
        <tissue evidence="2">Leaf</tissue>
    </source>
</reference>
<evidence type="ECO:0000256" key="1">
    <source>
        <dbReference type="SAM" id="MobiDB-lite"/>
    </source>
</evidence>
<evidence type="ECO:0000313" key="2">
    <source>
        <dbReference type="EMBL" id="KAF0893067.1"/>
    </source>
</evidence>
<dbReference type="Proteomes" id="UP000479710">
    <property type="component" value="Unassembled WGS sequence"/>
</dbReference>
<organism evidence="2 3">
    <name type="scientific">Oryza meyeriana var. granulata</name>
    <dbReference type="NCBI Taxonomy" id="110450"/>
    <lineage>
        <taxon>Eukaryota</taxon>
        <taxon>Viridiplantae</taxon>
        <taxon>Streptophyta</taxon>
        <taxon>Embryophyta</taxon>
        <taxon>Tracheophyta</taxon>
        <taxon>Spermatophyta</taxon>
        <taxon>Magnoliopsida</taxon>
        <taxon>Liliopsida</taxon>
        <taxon>Poales</taxon>
        <taxon>Poaceae</taxon>
        <taxon>BOP clade</taxon>
        <taxon>Oryzoideae</taxon>
        <taxon>Oryzeae</taxon>
        <taxon>Oryzinae</taxon>
        <taxon>Oryza</taxon>
        <taxon>Oryza meyeriana</taxon>
    </lineage>
</organism>
<feature type="compositionally biased region" description="Low complexity" evidence="1">
    <location>
        <begin position="44"/>
        <end position="58"/>
    </location>
</feature>
<name>A0A6G1BZE3_9ORYZ</name>
<dbReference type="AlphaFoldDB" id="A0A6G1BZE3"/>
<comment type="caution">
    <text evidence="2">The sequence shown here is derived from an EMBL/GenBank/DDBJ whole genome shotgun (WGS) entry which is preliminary data.</text>
</comment>
<feature type="compositionally biased region" description="Polar residues" evidence="1">
    <location>
        <begin position="18"/>
        <end position="32"/>
    </location>
</feature>
<evidence type="ECO:0000313" key="3">
    <source>
        <dbReference type="Proteomes" id="UP000479710"/>
    </source>
</evidence>
<feature type="region of interest" description="Disordered" evidence="1">
    <location>
        <begin position="1"/>
        <end position="69"/>
    </location>
</feature>
<sequence>MVVNLDIGPRLPPVMPVATTTGDLETADSTGDTGAEDDDKATASDSSSSSHSRGMSPSTLGRSWQNWGI</sequence>